<organism evidence="2 3">
    <name type="scientific">Sphingopyxis macrogoltabida</name>
    <name type="common">Sphingomonas macrogoltabidus</name>
    <dbReference type="NCBI Taxonomy" id="33050"/>
    <lineage>
        <taxon>Bacteria</taxon>
        <taxon>Pseudomonadati</taxon>
        <taxon>Pseudomonadota</taxon>
        <taxon>Alphaproteobacteria</taxon>
        <taxon>Sphingomonadales</taxon>
        <taxon>Sphingomonadaceae</taxon>
        <taxon>Sphingopyxis</taxon>
    </lineage>
</organism>
<keyword evidence="1" id="KW-0472">Membrane</keyword>
<dbReference type="EMBL" id="QFPJ01000032">
    <property type="protein sequence ID" value="PZQ21326.1"/>
    <property type="molecule type" value="Genomic_DNA"/>
</dbReference>
<proteinExistence type="predicted"/>
<gene>
    <name evidence="2" type="ORF">DI569_12370</name>
</gene>
<accession>A0A2W5KWD4</accession>
<keyword evidence="1" id="KW-1133">Transmembrane helix</keyword>
<protein>
    <submittedName>
        <fullName evidence="2">Uncharacterized protein</fullName>
    </submittedName>
</protein>
<evidence type="ECO:0000313" key="2">
    <source>
        <dbReference type="EMBL" id="PZQ21326.1"/>
    </source>
</evidence>
<sequence length="159" mass="16646">MIGRLKAKPLLAGQLLCALFAAGLAARQASGAWGHGAGEVLRAMLFGNLLATAAIAAALVGLAVFHGAWRRRDVFIWHDGARLYRGGGESWPLPLIRDVVVGKGAFGIPALRLVVDDDSEVTRELAKLYLLADSPEAVRGGVMFAVAGVRGFPAGSVMN</sequence>
<evidence type="ECO:0000313" key="3">
    <source>
        <dbReference type="Proteomes" id="UP000248597"/>
    </source>
</evidence>
<dbReference type="Proteomes" id="UP000248597">
    <property type="component" value="Unassembled WGS sequence"/>
</dbReference>
<name>A0A2W5KWD4_SPHMC</name>
<reference evidence="2 3" key="1">
    <citation type="submission" date="2017-08" db="EMBL/GenBank/DDBJ databases">
        <title>Infants hospitalized years apart are colonized by the same room-sourced microbial strains.</title>
        <authorList>
            <person name="Brooks B."/>
            <person name="Olm M.R."/>
            <person name="Firek B.A."/>
            <person name="Baker R."/>
            <person name="Thomas B.C."/>
            <person name="Morowitz M.J."/>
            <person name="Banfield J.F."/>
        </authorList>
    </citation>
    <scope>NUCLEOTIDE SEQUENCE [LARGE SCALE GENOMIC DNA]</scope>
    <source>
        <strain evidence="2">S2_005_003_R2_47</strain>
    </source>
</reference>
<evidence type="ECO:0000256" key="1">
    <source>
        <dbReference type="SAM" id="Phobius"/>
    </source>
</evidence>
<comment type="caution">
    <text evidence="2">The sequence shown here is derived from an EMBL/GenBank/DDBJ whole genome shotgun (WGS) entry which is preliminary data.</text>
</comment>
<feature type="transmembrane region" description="Helical" evidence="1">
    <location>
        <begin position="49"/>
        <end position="69"/>
    </location>
</feature>
<dbReference type="AlphaFoldDB" id="A0A2W5KWD4"/>
<keyword evidence="1" id="KW-0812">Transmembrane</keyword>